<evidence type="ECO:0000256" key="2">
    <source>
        <dbReference type="ARBA" id="ARBA00023163"/>
    </source>
</evidence>
<dbReference type="GO" id="GO:0046983">
    <property type="term" value="F:protein dimerization activity"/>
    <property type="evidence" value="ECO:0007669"/>
    <property type="project" value="InterPro"/>
</dbReference>
<evidence type="ECO:0000256" key="3">
    <source>
        <dbReference type="SAM" id="MobiDB-lite"/>
    </source>
</evidence>
<evidence type="ECO:0000256" key="1">
    <source>
        <dbReference type="ARBA" id="ARBA00023015"/>
    </source>
</evidence>
<accession>A0A835HPQ1</accession>
<dbReference type="PANTHER" id="PTHR46196">
    <property type="entry name" value="TRANSCRIPTION FACTOR BHLH155-LIKE ISOFORM X1-RELATED"/>
    <property type="match status" value="1"/>
</dbReference>
<dbReference type="Pfam" id="PF23176">
    <property type="entry name" value="bHLH_LHW"/>
    <property type="match status" value="1"/>
</dbReference>
<feature type="non-terminal residue" evidence="5">
    <location>
        <position position="856"/>
    </location>
</feature>
<proteinExistence type="predicted"/>
<feature type="compositionally biased region" description="Basic and acidic residues" evidence="3">
    <location>
        <begin position="598"/>
        <end position="621"/>
    </location>
</feature>
<feature type="region of interest" description="Disordered" evidence="3">
    <location>
        <begin position="591"/>
        <end position="621"/>
    </location>
</feature>
<evidence type="ECO:0000259" key="4">
    <source>
        <dbReference type="PROSITE" id="PS50888"/>
    </source>
</evidence>
<dbReference type="InterPro" id="IPR043561">
    <property type="entry name" value="LHW-like"/>
</dbReference>
<sequence>MDRMSTRIGDVLKNLCCNNGWSYGIFWSVDRQNSMLLTIDDAYFGETFGMDINNMLQQVRVLGEGIVGEAACTGKHQWLFSDTFCHEWGPMGSVTNQNVFQDISEFNRQFSSGIKVNACITIALITLAPHGIMQFGSTEKIRESLDFVNHIRYMFQQLISAEGQLSRHASMPLNHEVYGPSTCANYDISNILKDGSGIEVGSLQSPMFIPQTPPLYLDLQNSTVIPLMSSSVHLQNQFQTPSTTAEFTSPTPNMQSPQVSSQFTSSTDTRNLTWSTEESSWAMLEQQMLSGIRMEEFSNSFPANSHTALSCVNKVQNFQGNTNSSSSYDIKGLPNLVDNTPQSQPVGYRLGKMVDDQVATTLLHATECQLPKGFTAFQMFTSQARPASNTLAPSPNSENNLSQWIAQSVDQANIGVTAHLDDNVSQAHGSASSSGFIGVETLKSNSFDNVNTMQTIDPFRRDVSDDKETMQLPADSDLFDTLGLDFEQGQRLECWDDYTFLVVSGSHSSLSTGASDCISDLDVGSTAGPQKGFLVDPRLEQLLDGVTCNTSDSGPSLQDRLSTLTKATMTATANVAGKVPLHNDQVHLESYSCSGGSKSKDSSLPKYRVDKSSMKNNQKDNELKAHVGSWIDDSYSITNESAASTHTKRSEEKPKVARRKGQPRESTRPRPKDRQQIQDRVKELREIVPSSAKCSIDALLDRTIKHMLFLQSVTKHADIIKLVDEPKIIGNENGVILKDNSSGGGATWAFEVGGQTMVCPIIVEDMNPPGQMLVEMLCEERGYFLEIADTIRGFGLTILKGVMEVREDKIWARFIVEVLIHFKKGHKQDYYKNGNISFLSSASTTNNDKWDQSEES</sequence>
<keyword evidence="1" id="KW-0805">Transcription regulation</keyword>
<organism evidence="5 6">
    <name type="scientific">Coptis chinensis</name>
    <dbReference type="NCBI Taxonomy" id="261450"/>
    <lineage>
        <taxon>Eukaryota</taxon>
        <taxon>Viridiplantae</taxon>
        <taxon>Streptophyta</taxon>
        <taxon>Embryophyta</taxon>
        <taxon>Tracheophyta</taxon>
        <taxon>Spermatophyta</taxon>
        <taxon>Magnoliopsida</taxon>
        <taxon>Ranunculales</taxon>
        <taxon>Ranunculaceae</taxon>
        <taxon>Coptidoideae</taxon>
        <taxon>Coptis</taxon>
    </lineage>
</organism>
<dbReference type="Proteomes" id="UP000631114">
    <property type="component" value="Unassembled WGS sequence"/>
</dbReference>
<evidence type="ECO:0000313" key="6">
    <source>
        <dbReference type="Proteomes" id="UP000631114"/>
    </source>
</evidence>
<dbReference type="GO" id="GO:0003700">
    <property type="term" value="F:DNA-binding transcription factor activity"/>
    <property type="evidence" value="ECO:0007669"/>
    <property type="project" value="InterPro"/>
</dbReference>
<feature type="domain" description="BHLH" evidence="4">
    <location>
        <begin position="661"/>
        <end position="710"/>
    </location>
</feature>
<evidence type="ECO:0000313" key="5">
    <source>
        <dbReference type="EMBL" id="KAF9602314.1"/>
    </source>
</evidence>
<reference evidence="5 6" key="1">
    <citation type="submission" date="2020-10" db="EMBL/GenBank/DDBJ databases">
        <title>The Coptis chinensis genome and diversification of protoberbering-type alkaloids.</title>
        <authorList>
            <person name="Wang B."/>
            <person name="Shu S."/>
            <person name="Song C."/>
            <person name="Liu Y."/>
        </authorList>
    </citation>
    <scope>NUCLEOTIDE SEQUENCE [LARGE SCALE GENOMIC DNA]</scope>
    <source>
        <strain evidence="5">HL-2020</strain>
        <tissue evidence="5">Leaf</tissue>
    </source>
</reference>
<dbReference type="PANTHER" id="PTHR46196:SF2">
    <property type="entry name" value="TRANSCRIPTION FACTOR BHLH157"/>
    <property type="match status" value="1"/>
</dbReference>
<dbReference type="AlphaFoldDB" id="A0A835HPQ1"/>
<feature type="region of interest" description="Disordered" evidence="3">
    <location>
        <begin position="242"/>
        <end position="271"/>
    </location>
</feature>
<keyword evidence="6" id="KW-1185">Reference proteome</keyword>
<dbReference type="InterPro" id="IPR011598">
    <property type="entry name" value="bHLH_dom"/>
</dbReference>
<dbReference type="PROSITE" id="PS50888">
    <property type="entry name" value="BHLH"/>
    <property type="match status" value="1"/>
</dbReference>
<keyword evidence="2" id="KW-0804">Transcription</keyword>
<dbReference type="InterPro" id="IPR025610">
    <property type="entry name" value="MYC/MYB_N"/>
</dbReference>
<name>A0A835HPQ1_9MAGN</name>
<feature type="compositionally biased region" description="Basic and acidic residues" evidence="3">
    <location>
        <begin position="662"/>
        <end position="678"/>
    </location>
</feature>
<dbReference type="Pfam" id="PF14215">
    <property type="entry name" value="bHLH-MYC_N"/>
    <property type="match status" value="1"/>
</dbReference>
<comment type="caution">
    <text evidence="5">The sequence shown here is derived from an EMBL/GenBank/DDBJ whole genome shotgun (WGS) entry which is preliminary data.</text>
</comment>
<feature type="region of interest" description="Disordered" evidence="3">
    <location>
        <begin position="641"/>
        <end position="678"/>
    </location>
</feature>
<protein>
    <recommendedName>
        <fullName evidence="4">BHLH domain-containing protein</fullName>
    </recommendedName>
</protein>
<gene>
    <name evidence="5" type="ORF">IFM89_026431</name>
</gene>
<dbReference type="OrthoDB" id="1883654at2759"/>
<dbReference type="EMBL" id="JADFTS010000006">
    <property type="protein sequence ID" value="KAF9602314.1"/>
    <property type="molecule type" value="Genomic_DNA"/>
</dbReference>